<evidence type="ECO:0000313" key="1">
    <source>
        <dbReference type="Proteomes" id="UP000887565"/>
    </source>
</evidence>
<dbReference type="AlphaFoldDB" id="A0A915I1Z8"/>
<accession>A0A915I1Z8</accession>
<name>A0A915I1Z8_ROMCU</name>
<sequence>MLVLTKFEYLDQEKELAPKRHDNIDYILSCCVYDLEIVLAKMKDKPITRMVGISPEALNLKALMTELYAHDTMEPELVANLARRFGETFEDKYTDQQWKGAYDVEEITDNINPLYFMMRGEAIATYKLAEEQAP</sequence>
<reference evidence="2" key="1">
    <citation type="submission" date="2022-11" db="UniProtKB">
        <authorList>
            <consortium name="WormBaseParasite"/>
        </authorList>
    </citation>
    <scope>IDENTIFICATION</scope>
</reference>
<keyword evidence="1" id="KW-1185">Reference proteome</keyword>
<evidence type="ECO:0000313" key="2">
    <source>
        <dbReference type="WBParaSite" id="nRc.2.0.1.t08157-RA"/>
    </source>
</evidence>
<dbReference type="WBParaSite" id="nRc.2.0.1.t08157-RA">
    <property type="protein sequence ID" value="nRc.2.0.1.t08157-RA"/>
    <property type="gene ID" value="nRc.2.0.1.g08157"/>
</dbReference>
<dbReference type="Proteomes" id="UP000887565">
    <property type="component" value="Unplaced"/>
</dbReference>
<protein>
    <submittedName>
        <fullName evidence="2">Uncharacterized protein</fullName>
    </submittedName>
</protein>
<organism evidence="1 2">
    <name type="scientific">Romanomermis culicivorax</name>
    <name type="common">Nematode worm</name>
    <dbReference type="NCBI Taxonomy" id="13658"/>
    <lineage>
        <taxon>Eukaryota</taxon>
        <taxon>Metazoa</taxon>
        <taxon>Ecdysozoa</taxon>
        <taxon>Nematoda</taxon>
        <taxon>Enoplea</taxon>
        <taxon>Dorylaimia</taxon>
        <taxon>Mermithida</taxon>
        <taxon>Mermithoidea</taxon>
        <taxon>Mermithidae</taxon>
        <taxon>Romanomermis</taxon>
    </lineage>
</organism>
<proteinExistence type="predicted"/>